<evidence type="ECO:0000313" key="1">
    <source>
        <dbReference type="EMBL" id="MFD2036341.1"/>
    </source>
</evidence>
<dbReference type="Proteomes" id="UP001597361">
    <property type="component" value="Unassembled WGS sequence"/>
</dbReference>
<proteinExistence type="predicted"/>
<dbReference type="EMBL" id="JBHUHR010000039">
    <property type="protein sequence ID" value="MFD2036341.1"/>
    <property type="molecule type" value="Genomic_DNA"/>
</dbReference>
<evidence type="ECO:0000313" key="2">
    <source>
        <dbReference type="Proteomes" id="UP001597361"/>
    </source>
</evidence>
<protein>
    <submittedName>
        <fullName evidence="1">Uncharacterized protein</fullName>
    </submittedName>
</protein>
<name>A0ABW4VRM8_9BACT</name>
<keyword evidence="2" id="KW-1185">Reference proteome</keyword>
<accession>A0ABW4VRM8</accession>
<sequence length="126" mass="14551">MSRIKEIRPWTDDEIKNHHRNLKFDTKEDSIENAKSLMTAYLIKKDSQKVVFSSRAVGIFLDKESIQEQIKNEYAGCLYVSIIAEDDLARYSDTEIIGNGLLKPIFSLKEKDVKDNSINQEIVIKE</sequence>
<gene>
    <name evidence="1" type="ORF">ACFSKL_16170</name>
</gene>
<dbReference type="RefSeq" id="WP_376887368.1">
    <property type="nucleotide sequence ID" value="NZ_JBHUHR010000039.1"/>
</dbReference>
<comment type="caution">
    <text evidence="1">The sequence shown here is derived from an EMBL/GenBank/DDBJ whole genome shotgun (WGS) entry which is preliminary data.</text>
</comment>
<organism evidence="1 2">
    <name type="scientific">Belliella marina</name>
    <dbReference type="NCBI Taxonomy" id="1644146"/>
    <lineage>
        <taxon>Bacteria</taxon>
        <taxon>Pseudomonadati</taxon>
        <taxon>Bacteroidota</taxon>
        <taxon>Cytophagia</taxon>
        <taxon>Cytophagales</taxon>
        <taxon>Cyclobacteriaceae</taxon>
        <taxon>Belliella</taxon>
    </lineage>
</organism>
<reference evidence="2" key="1">
    <citation type="journal article" date="2019" name="Int. J. Syst. Evol. Microbiol.">
        <title>The Global Catalogue of Microorganisms (GCM) 10K type strain sequencing project: providing services to taxonomists for standard genome sequencing and annotation.</title>
        <authorList>
            <consortium name="The Broad Institute Genomics Platform"/>
            <consortium name="The Broad Institute Genome Sequencing Center for Infectious Disease"/>
            <person name="Wu L."/>
            <person name="Ma J."/>
        </authorList>
    </citation>
    <scope>NUCLEOTIDE SEQUENCE [LARGE SCALE GENOMIC DNA]</scope>
    <source>
        <strain evidence="2">CGMCC 1.15180</strain>
    </source>
</reference>